<dbReference type="GO" id="GO:0016787">
    <property type="term" value="F:hydrolase activity"/>
    <property type="evidence" value="ECO:0007669"/>
    <property type="project" value="UniProtKB-KW"/>
</dbReference>
<organism evidence="6 7">
    <name type="scientific">Cupriavidus malaysiensis</name>
    <dbReference type="NCBI Taxonomy" id="367825"/>
    <lineage>
        <taxon>Bacteria</taxon>
        <taxon>Pseudomonadati</taxon>
        <taxon>Pseudomonadota</taxon>
        <taxon>Betaproteobacteria</taxon>
        <taxon>Burkholderiales</taxon>
        <taxon>Burkholderiaceae</taxon>
        <taxon>Cupriavidus</taxon>
    </lineage>
</organism>
<evidence type="ECO:0000256" key="1">
    <source>
        <dbReference type="ARBA" id="ARBA00022801"/>
    </source>
</evidence>
<evidence type="ECO:0000256" key="2">
    <source>
        <dbReference type="ARBA" id="ARBA00022963"/>
    </source>
</evidence>
<evidence type="ECO:0000259" key="5">
    <source>
        <dbReference type="Pfam" id="PF12146"/>
    </source>
</evidence>
<dbReference type="InterPro" id="IPR006311">
    <property type="entry name" value="TAT_signal"/>
</dbReference>
<dbReference type="PIRSF" id="PIRSF031982">
    <property type="entry name" value="UCP031982_abhydr"/>
    <property type="match status" value="1"/>
</dbReference>
<accession>A0ABN4TPX5</accession>
<keyword evidence="3" id="KW-0443">Lipid metabolism</keyword>
<evidence type="ECO:0000313" key="7">
    <source>
        <dbReference type="Proteomes" id="UP000177515"/>
    </source>
</evidence>
<proteinExistence type="predicted"/>
<keyword evidence="2" id="KW-0442">Lipid degradation</keyword>
<keyword evidence="1 6" id="KW-0378">Hydrolase</keyword>
<dbReference type="SUPFAM" id="SSF53474">
    <property type="entry name" value="alpha/beta-Hydrolases"/>
    <property type="match status" value="1"/>
</dbReference>
<evidence type="ECO:0000313" key="6">
    <source>
        <dbReference type="EMBL" id="AOZ06259.1"/>
    </source>
</evidence>
<evidence type="ECO:0000256" key="3">
    <source>
        <dbReference type="ARBA" id="ARBA00023098"/>
    </source>
</evidence>
<keyword evidence="4" id="KW-0732">Signal</keyword>
<dbReference type="PROSITE" id="PS51318">
    <property type="entry name" value="TAT"/>
    <property type="match status" value="1"/>
</dbReference>
<dbReference type="Proteomes" id="UP000177515">
    <property type="component" value="Chromosome 1"/>
</dbReference>
<sequence length="344" mass="35954">MSPIRRHLLRLCLGLAVLCVLASPARAAGLRWFEVPADAAGPALQGALWYPCAQPAAPLTLAPLVIQAVKDCPLRGEHLPWIVISHGTGGSRLGHHDTAAALADAGFVVAAIDHPGDNYRDTSAQLRLSSFLTRPQDLRRLIDYLSGQWEERGRLDVPALGLFGFSRGGYTGLVALGAVPDFRLGQAFCAERPGLPFCREMERPVPAPPDAGGRIRAAVIVDPVALFTPAGLRGVTVPIQLWSSALGGDGVTPAGVAGIRDGLPTAPEFHLAAGSGHFSFLAPCAPAQAGAMPELCRDGAGFDRAAFHRAFNAEVVRFFRTQLMPAGKRGATDKSAGGGGSAGE</sequence>
<reference evidence="6 7" key="1">
    <citation type="submission" date="2016-10" db="EMBL/GenBank/DDBJ databases">
        <title>Complete genome sequences of three Cupriavidus strains isolated from various Malaysian environments.</title>
        <authorList>
            <person name="Abdullah A.A.-A."/>
            <person name="Shafie N.A.H."/>
            <person name="Lau N.S."/>
        </authorList>
    </citation>
    <scope>NUCLEOTIDE SEQUENCE [LARGE SCALE GENOMIC DNA]</scope>
    <source>
        <strain evidence="6 7">USMAA1020</strain>
    </source>
</reference>
<dbReference type="Pfam" id="PF12146">
    <property type="entry name" value="Hydrolase_4"/>
    <property type="match status" value="1"/>
</dbReference>
<gene>
    <name evidence="6" type="ORF">BKK80_10745</name>
</gene>
<dbReference type="InterPro" id="IPR029058">
    <property type="entry name" value="AB_hydrolase_fold"/>
</dbReference>
<dbReference type="InterPro" id="IPR016986">
    <property type="entry name" value="UCP031982_abhydr"/>
</dbReference>
<dbReference type="RefSeq" id="WP_071069369.1">
    <property type="nucleotide sequence ID" value="NZ_CP017754.1"/>
</dbReference>
<name>A0ABN4TPX5_9BURK</name>
<feature type="domain" description="Serine aminopeptidase S33" evidence="5">
    <location>
        <begin position="81"/>
        <end position="187"/>
    </location>
</feature>
<dbReference type="InterPro" id="IPR022742">
    <property type="entry name" value="Hydrolase_4"/>
</dbReference>
<protein>
    <submittedName>
        <fullName evidence="6">Dienelactone hydrolase</fullName>
    </submittedName>
</protein>
<evidence type="ECO:0000256" key="4">
    <source>
        <dbReference type="SAM" id="SignalP"/>
    </source>
</evidence>
<dbReference type="PANTHER" id="PTHR10272:SF13">
    <property type="entry name" value="POLY(ETHYLENE TEREPHTHALATE) HYDROLASE"/>
    <property type="match status" value="1"/>
</dbReference>
<feature type="signal peptide" evidence="4">
    <location>
        <begin position="1"/>
        <end position="27"/>
    </location>
</feature>
<dbReference type="Gene3D" id="3.40.50.1820">
    <property type="entry name" value="alpha/beta hydrolase"/>
    <property type="match status" value="1"/>
</dbReference>
<keyword evidence="7" id="KW-1185">Reference proteome</keyword>
<feature type="chain" id="PRO_5045471147" evidence="4">
    <location>
        <begin position="28"/>
        <end position="344"/>
    </location>
</feature>
<dbReference type="EMBL" id="CP017754">
    <property type="protein sequence ID" value="AOZ06259.1"/>
    <property type="molecule type" value="Genomic_DNA"/>
</dbReference>
<dbReference type="PANTHER" id="PTHR10272">
    <property type="entry name" value="PLATELET-ACTIVATING FACTOR ACETYLHYDROLASE"/>
    <property type="match status" value="1"/>
</dbReference>